<feature type="transmembrane region" description="Helical" evidence="1">
    <location>
        <begin position="54"/>
        <end position="74"/>
    </location>
</feature>
<dbReference type="AlphaFoldDB" id="A0A1H6TJ71"/>
<feature type="transmembrane region" description="Helical" evidence="1">
    <location>
        <begin position="249"/>
        <end position="270"/>
    </location>
</feature>
<feature type="transmembrane region" description="Helical" evidence="1">
    <location>
        <begin position="113"/>
        <end position="137"/>
    </location>
</feature>
<feature type="transmembrane region" description="Helical" evidence="1">
    <location>
        <begin position="354"/>
        <end position="373"/>
    </location>
</feature>
<reference evidence="3" key="1">
    <citation type="submission" date="2016-10" db="EMBL/GenBank/DDBJ databases">
        <authorList>
            <person name="Varghese N."/>
            <person name="Submissions S."/>
        </authorList>
    </citation>
    <scope>NUCLEOTIDE SEQUENCE [LARGE SCALE GENOMIC DNA]</scope>
    <source>
        <strain evidence="3">IBRC-M 10761</strain>
    </source>
</reference>
<feature type="transmembrane region" description="Helical" evidence="1">
    <location>
        <begin position="416"/>
        <end position="438"/>
    </location>
</feature>
<dbReference type="Proteomes" id="UP000199403">
    <property type="component" value="Unassembled WGS sequence"/>
</dbReference>
<feature type="transmembrane region" description="Helical" evidence="1">
    <location>
        <begin position="327"/>
        <end position="347"/>
    </location>
</feature>
<evidence type="ECO:0000256" key="1">
    <source>
        <dbReference type="SAM" id="Phobius"/>
    </source>
</evidence>
<organism evidence="2 3">
    <name type="scientific">Cyclobacterium xiamenense</name>
    <dbReference type="NCBI Taxonomy" id="1297121"/>
    <lineage>
        <taxon>Bacteria</taxon>
        <taxon>Pseudomonadati</taxon>
        <taxon>Bacteroidota</taxon>
        <taxon>Cytophagia</taxon>
        <taxon>Cytophagales</taxon>
        <taxon>Cyclobacteriaceae</taxon>
        <taxon>Cyclobacterium</taxon>
    </lineage>
</organism>
<feature type="transmembrane region" description="Helical" evidence="1">
    <location>
        <begin position="149"/>
        <end position="167"/>
    </location>
</feature>
<feature type="transmembrane region" description="Helical" evidence="1">
    <location>
        <begin position="217"/>
        <end position="237"/>
    </location>
</feature>
<keyword evidence="1" id="KW-0812">Transmembrane</keyword>
<keyword evidence="1" id="KW-0472">Membrane</keyword>
<proteinExistence type="predicted"/>
<keyword evidence="3" id="KW-1185">Reference proteome</keyword>
<accession>A0A1H6TJ71</accession>
<evidence type="ECO:0000313" key="2">
    <source>
        <dbReference type="EMBL" id="SEI75802.1"/>
    </source>
</evidence>
<feature type="transmembrane region" description="Helical" evidence="1">
    <location>
        <begin position="28"/>
        <end position="48"/>
    </location>
</feature>
<feature type="transmembrane region" description="Helical" evidence="1">
    <location>
        <begin position="81"/>
        <end position="101"/>
    </location>
</feature>
<dbReference type="EMBL" id="FNZH01000001">
    <property type="protein sequence ID" value="SEI75802.1"/>
    <property type="molecule type" value="Genomic_DNA"/>
</dbReference>
<sequence length="488" mass="53530">MIFLIVFGLKFNSIAKNQLRLMQKQPSIPTLSLFLFFPGVAMLLGWGLRGYIGGGPFGAMIPGAMVALAIGILLRLRPSFLSMVVVFGVVGIGLGGEMTYGQTLGFLRDPDTLWWGSIGTTVKGAVWGLGGGALLGLGLIHHQLKKSTVVLSLVLLIVGLVLGIALINAPQLIYFSDPVSKPRSESWAGLLLGALALIGYLRFTIEKPLFRLIVRFSSYGLIAGGLGFGLGGLWIFLGSLLPEVLFKSWWKMMEFSFGFLFGAGLGYAAWKSRKEIGDPDIEAPKTISLGLEWLLSGILVALVYYVFPWLVDAITNTLYPDGDRGVLLHFFQVFDSYAFYGLVFVVIALYRSAWAWQVGITLTFCHTAIDYMRDLRPSPEVEVSAWIQVFVVFLSTLLVAYLVAVSSRKEEVIYSLFQLLIWSTVGVAFVSLLSDIFIEGAFRFQGLPDLLVRVLFVHFVFLASALYVSLQAKRLNSESISSANLLAS</sequence>
<keyword evidence="1" id="KW-1133">Transmembrane helix</keyword>
<name>A0A1H6TJ71_9BACT</name>
<protein>
    <submittedName>
        <fullName evidence="2">Uncharacterized protein</fullName>
    </submittedName>
</protein>
<feature type="transmembrane region" description="Helical" evidence="1">
    <location>
        <begin position="385"/>
        <end position="404"/>
    </location>
</feature>
<feature type="transmembrane region" description="Helical" evidence="1">
    <location>
        <begin position="290"/>
        <end position="307"/>
    </location>
</feature>
<evidence type="ECO:0000313" key="3">
    <source>
        <dbReference type="Proteomes" id="UP000199403"/>
    </source>
</evidence>
<feature type="transmembrane region" description="Helical" evidence="1">
    <location>
        <begin position="187"/>
        <end position="205"/>
    </location>
</feature>
<feature type="transmembrane region" description="Helical" evidence="1">
    <location>
        <begin position="450"/>
        <end position="470"/>
    </location>
</feature>
<gene>
    <name evidence="2" type="ORF">SAMN05192553_101140</name>
</gene>